<keyword evidence="4" id="KW-1185">Reference proteome</keyword>
<accession>A0A2A9EA47</accession>
<evidence type="ECO:0000313" key="4">
    <source>
        <dbReference type="Proteomes" id="UP000221394"/>
    </source>
</evidence>
<dbReference type="Gene3D" id="1.50.10.10">
    <property type="match status" value="1"/>
</dbReference>
<protein>
    <submittedName>
        <fullName evidence="3">GH15 family glucan-1,4-alpha-glucosidase</fullName>
    </submittedName>
</protein>
<dbReference type="RefSeq" id="WP_098456979.1">
    <property type="nucleotide sequence ID" value="NZ_PDJH01000001.1"/>
</dbReference>
<feature type="domain" description="GH15-like" evidence="1">
    <location>
        <begin position="216"/>
        <end position="589"/>
    </location>
</feature>
<dbReference type="InterPro" id="IPR008928">
    <property type="entry name" value="6-hairpin_glycosidase_sf"/>
</dbReference>
<comment type="caution">
    <text evidence="3">The sequence shown here is derived from an EMBL/GenBank/DDBJ whole genome shotgun (WGS) entry which is preliminary data.</text>
</comment>
<dbReference type="PANTHER" id="PTHR31616:SF0">
    <property type="entry name" value="GLUCAN 1,4-ALPHA-GLUCOSIDASE"/>
    <property type="match status" value="1"/>
</dbReference>
<evidence type="ECO:0000313" key="3">
    <source>
        <dbReference type="EMBL" id="PFG35714.1"/>
    </source>
</evidence>
<evidence type="ECO:0000259" key="1">
    <source>
        <dbReference type="Pfam" id="PF00723"/>
    </source>
</evidence>
<gene>
    <name evidence="3" type="ORF">ATL41_0409</name>
</gene>
<feature type="domain" description="Trehalase-like N-terminal" evidence="2">
    <location>
        <begin position="2"/>
        <end position="149"/>
    </location>
</feature>
<dbReference type="InterPro" id="IPR011613">
    <property type="entry name" value="GH15-like"/>
</dbReference>
<dbReference type="SUPFAM" id="SSF48208">
    <property type="entry name" value="Six-hairpin glycosidases"/>
    <property type="match status" value="1"/>
</dbReference>
<dbReference type="OrthoDB" id="3902805at2"/>
<name>A0A2A9EA47_9MICO</name>
<dbReference type="PANTHER" id="PTHR31616">
    <property type="entry name" value="TREHALASE"/>
    <property type="match status" value="1"/>
</dbReference>
<sequence>MSTPIADYAALGDGRTVALVSRSGSVDWLCLPDLDSPACFAALLGTPDHGRWLLGVRGATQVSRRYVGDSFVLETTYRTAGGVARALDWMPTRDGRADISRKIEVLEGAVTVEHELVVRFDYGAVEPWVTSDGQVLRAVAGPDSLTLRADRLPQHPRGPRHRHADTFVLHAGETFEATCTWTPSWEPVPPALPGRGPEATRVDWERWTSGLAVGERHREPVVRSLLALRLLTHSLTGGIAAAATTSLPELPGGARNWDYRFCWLRDAALAVTALARAGAVDEARKWRDWLVRALAGRPADMQIMYALDGSRDDKLVERVREHLPGWEGSAPVRTGNGAVRQVQHDALGEVLCALDVAAHAGLPRSATSWAVERALVNDLVHRWRQPDHGIWEVRGPVQHFVQSKVMAWAAFDRAVRAVEEHGQDMTGHERDLELWRRCRAEVRAEVLERGWSDGLGSFVQHYGADHVDASLLSLLRVGFLPPEDPRAVGTVRRVQRDLSTPSGFVRRYATDLTDDGLPGGEGTFVACTFWLVEALCAIGALDEAEALFERALEACNDVGLMAEEYDPDARAQLGNTPQALSHLALVGAAQALDAAHERRAC</sequence>
<dbReference type="EMBL" id="PDJH01000001">
    <property type="protein sequence ID" value="PFG35714.1"/>
    <property type="molecule type" value="Genomic_DNA"/>
</dbReference>
<dbReference type="GO" id="GO:0004553">
    <property type="term" value="F:hydrolase activity, hydrolyzing O-glycosyl compounds"/>
    <property type="evidence" value="ECO:0007669"/>
    <property type="project" value="TreeGrafter"/>
</dbReference>
<reference evidence="3 4" key="1">
    <citation type="submission" date="2017-10" db="EMBL/GenBank/DDBJ databases">
        <title>Sequencing the genomes of 1000 actinobacteria strains.</title>
        <authorList>
            <person name="Klenk H.-P."/>
        </authorList>
    </citation>
    <scope>NUCLEOTIDE SEQUENCE [LARGE SCALE GENOMIC DNA]</scope>
    <source>
        <strain evidence="3 4">DSM 21574</strain>
    </source>
</reference>
<organism evidence="3 4">
    <name type="scientific">Flavimobilis soli</name>
    <dbReference type="NCBI Taxonomy" id="442709"/>
    <lineage>
        <taxon>Bacteria</taxon>
        <taxon>Bacillati</taxon>
        <taxon>Actinomycetota</taxon>
        <taxon>Actinomycetes</taxon>
        <taxon>Micrococcales</taxon>
        <taxon>Jonesiaceae</taxon>
        <taxon>Flavimobilis</taxon>
    </lineage>
</organism>
<dbReference type="GO" id="GO:0005975">
    <property type="term" value="P:carbohydrate metabolic process"/>
    <property type="evidence" value="ECO:0007669"/>
    <property type="project" value="InterPro"/>
</dbReference>
<dbReference type="InterPro" id="IPR045582">
    <property type="entry name" value="Trehalase-like_N"/>
</dbReference>
<dbReference type="Pfam" id="PF00723">
    <property type="entry name" value="Glyco_hydro_15"/>
    <property type="match status" value="1"/>
</dbReference>
<evidence type="ECO:0000259" key="2">
    <source>
        <dbReference type="Pfam" id="PF19291"/>
    </source>
</evidence>
<dbReference type="Pfam" id="PF19291">
    <property type="entry name" value="TREH_N"/>
    <property type="match status" value="1"/>
</dbReference>
<proteinExistence type="predicted"/>
<dbReference type="AlphaFoldDB" id="A0A2A9EA47"/>
<dbReference type="Proteomes" id="UP000221394">
    <property type="component" value="Unassembled WGS sequence"/>
</dbReference>
<dbReference type="InterPro" id="IPR012341">
    <property type="entry name" value="6hp_glycosidase-like_sf"/>
</dbReference>